<dbReference type="InterPro" id="IPR016132">
    <property type="entry name" value="Phyto_chromo_attachment"/>
</dbReference>
<evidence type="ECO:0000256" key="18">
    <source>
        <dbReference type="ARBA" id="ARBA00075117"/>
    </source>
</evidence>
<evidence type="ECO:0000256" key="4">
    <source>
        <dbReference type="ARBA" id="ARBA00022606"/>
    </source>
</evidence>
<keyword evidence="10" id="KW-0067">ATP-binding</keyword>
<evidence type="ECO:0000256" key="8">
    <source>
        <dbReference type="ARBA" id="ARBA00022777"/>
    </source>
</evidence>
<name>A0A1I5HUP8_9ACTN</name>
<keyword evidence="4" id="KW-0716">Sensory transduction</keyword>
<dbReference type="Gene3D" id="3.30.450.40">
    <property type="match status" value="1"/>
</dbReference>
<dbReference type="InterPro" id="IPR035965">
    <property type="entry name" value="PAS-like_dom_sf"/>
</dbReference>
<dbReference type="PROSITE" id="PS50046">
    <property type="entry name" value="PHYTOCHROME_2"/>
    <property type="match status" value="1"/>
</dbReference>
<evidence type="ECO:0000256" key="20">
    <source>
        <dbReference type="SAM" id="MobiDB-lite"/>
    </source>
</evidence>
<dbReference type="GO" id="GO:0009584">
    <property type="term" value="P:detection of visible light"/>
    <property type="evidence" value="ECO:0007669"/>
    <property type="project" value="InterPro"/>
</dbReference>
<dbReference type="GO" id="GO:0009881">
    <property type="term" value="F:photoreceptor activity"/>
    <property type="evidence" value="ECO:0007669"/>
    <property type="project" value="UniProtKB-KW"/>
</dbReference>
<dbReference type="GO" id="GO:0006355">
    <property type="term" value="P:regulation of DNA-templated transcription"/>
    <property type="evidence" value="ECO:0007669"/>
    <property type="project" value="InterPro"/>
</dbReference>
<evidence type="ECO:0000256" key="13">
    <source>
        <dbReference type="ARBA" id="ARBA00022991"/>
    </source>
</evidence>
<dbReference type="GO" id="GO:0004722">
    <property type="term" value="F:protein serine/threonine phosphatase activity"/>
    <property type="evidence" value="ECO:0007669"/>
    <property type="project" value="UniProtKB-EC"/>
</dbReference>
<accession>A0A1I5HUP8</accession>
<evidence type="ECO:0000256" key="15">
    <source>
        <dbReference type="ARBA" id="ARBA00023211"/>
    </source>
</evidence>
<comment type="catalytic activity">
    <reaction evidence="16">
        <text>O-phospho-L-seryl-[protein] + H2O = L-seryl-[protein] + phosphate</text>
        <dbReference type="Rhea" id="RHEA:20629"/>
        <dbReference type="Rhea" id="RHEA-COMP:9863"/>
        <dbReference type="Rhea" id="RHEA-COMP:11604"/>
        <dbReference type="ChEBI" id="CHEBI:15377"/>
        <dbReference type="ChEBI" id="CHEBI:29999"/>
        <dbReference type="ChEBI" id="CHEBI:43474"/>
        <dbReference type="ChEBI" id="CHEBI:83421"/>
        <dbReference type="EC" id="3.1.3.16"/>
    </reaction>
</comment>
<evidence type="ECO:0000313" key="22">
    <source>
        <dbReference type="EMBL" id="SFO51521.1"/>
    </source>
</evidence>
<dbReference type="EC" id="3.1.3.16" evidence="1"/>
<evidence type="ECO:0000256" key="14">
    <source>
        <dbReference type="ARBA" id="ARBA00023170"/>
    </source>
</evidence>
<dbReference type="Gene3D" id="3.30.450.270">
    <property type="match status" value="1"/>
</dbReference>
<evidence type="ECO:0000313" key="23">
    <source>
        <dbReference type="Proteomes" id="UP000183642"/>
    </source>
</evidence>
<dbReference type="InterPro" id="IPR001294">
    <property type="entry name" value="Phytochrome"/>
</dbReference>
<dbReference type="EMBL" id="FOWE01000010">
    <property type="protein sequence ID" value="SFO51521.1"/>
    <property type="molecule type" value="Genomic_DNA"/>
</dbReference>
<dbReference type="Gene3D" id="3.30.450.20">
    <property type="entry name" value="PAS domain"/>
    <property type="match status" value="1"/>
</dbReference>
<evidence type="ECO:0000256" key="9">
    <source>
        <dbReference type="ARBA" id="ARBA00022801"/>
    </source>
</evidence>
<dbReference type="SUPFAM" id="SSF81606">
    <property type="entry name" value="PP2C-like"/>
    <property type="match status" value="1"/>
</dbReference>
<keyword evidence="15" id="KW-0464">Manganese</keyword>
<dbReference type="SUPFAM" id="SSF55785">
    <property type="entry name" value="PYP-like sensor domain (PAS domain)"/>
    <property type="match status" value="1"/>
</dbReference>
<feature type="domain" description="Phytochrome chromophore attachment site" evidence="21">
    <location>
        <begin position="205"/>
        <end position="364"/>
    </location>
</feature>
<dbReference type="InterPro" id="IPR003018">
    <property type="entry name" value="GAF"/>
</dbReference>
<evidence type="ECO:0000256" key="2">
    <source>
        <dbReference type="ARBA" id="ARBA00022543"/>
    </source>
</evidence>
<evidence type="ECO:0000256" key="11">
    <source>
        <dbReference type="ARBA" id="ARBA00022842"/>
    </source>
</evidence>
<dbReference type="FunFam" id="3.60.40.10:FF:000005">
    <property type="entry name" value="Serine/threonine protein phosphatase"/>
    <property type="match status" value="1"/>
</dbReference>
<dbReference type="InterPro" id="IPR001932">
    <property type="entry name" value="PPM-type_phosphatase-like_dom"/>
</dbReference>
<dbReference type="InterPro" id="IPR036457">
    <property type="entry name" value="PPM-type-like_dom_sf"/>
</dbReference>
<evidence type="ECO:0000256" key="17">
    <source>
        <dbReference type="ARBA" id="ARBA00056274"/>
    </source>
</evidence>
<evidence type="ECO:0000259" key="21">
    <source>
        <dbReference type="PROSITE" id="PS50046"/>
    </source>
</evidence>
<sequence>MTDVDATSGADTAGTDTAGTDTAGTDTAGTDTAGTDTAWLAPGEPVDLDTCAREPIHVPGAIQPRGVLLAVSEPDLVVVQASEDLAGLTGVVWSDALGRPLADVLGVAPTEAIVRSASAFGDLRERNPVEVTLDVDGGPVPVDAILHRALLEGVRDEHGQPVDGGAPVTNLVVELEPARGPRPFSFPNTYQAVRGTVAALNRAVTLQELYDATVRAVRDLTGFDRVVLYRYDADWHGEVVAEARAQHVDSFLGLHFPASDIPAQARTLYEKNWVRLISDVDYVRSPIRPAAHPATGRPLDLTYSTLRSVSPVHLEYLRNMGVTASMSISLLRDDRLWGLIACHHHSGPHQPPYATRAAAEFLGSTLSLRLVDRSAEDEVHRALRVRSTLAWLTTATLDEDRPLAETLLGTPSLLDVLPADGVAVSLQGGTGTRGEQLPADVLERLVAWAAARGGEVVATDRLQLDAPGLGIPVDVACGVLALPLPEGQYVVWHRREAVRHVDWGGDPHTKALAEREGDDVRLSPRKSFDRWRETVRERSSPWTPQELAEVRELRGHLLEALYARSRSIVRAAETLQRSLLSEPPSPAGVELAVRYVPATREAQVGGDWYDAFPQPDGSTVLVIGDVVGHDVQAAACMAQLRGLLRGIAFDSGESPARVLSRLDAAIEGLGLGAMATVLVARLERTGDAARLRWSSAGHLPPLVVGPDGTARALTTGRAGLLLGVDAGAARTDAEELLADGSTLLLYTDGLVERREEGFDGGLDRLAVALTDLRTRPLEEVCDEVLARLVPEGAEDDIALLAVRLRA</sequence>
<reference evidence="23" key="1">
    <citation type="submission" date="2016-10" db="EMBL/GenBank/DDBJ databases">
        <authorList>
            <person name="Varghese N."/>
            <person name="Submissions S."/>
        </authorList>
    </citation>
    <scope>NUCLEOTIDE SEQUENCE [LARGE SCALE GENOMIC DNA]</scope>
    <source>
        <strain evidence="23">DSM 43161</strain>
    </source>
</reference>
<dbReference type="SMART" id="SM00065">
    <property type="entry name" value="GAF"/>
    <property type="match status" value="1"/>
</dbReference>
<dbReference type="RefSeq" id="WP_244274351.1">
    <property type="nucleotide sequence ID" value="NZ_FOWE01000010.1"/>
</dbReference>
<dbReference type="GO" id="GO:0016301">
    <property type="term" value="F:kinase activity"/>
    <property type="evidence" value="ECO:0007669"/>
    <property type="project" value="UniProtKB-KW"/>
</dbReference>
<evidence type="ECO:0000256" key="19">
    <source>
        <dbReference type="ARBA" id="ARBA00081350"/>
    </source>
</evidence>
<keyword evidence="8" id="KW-0418">Kinase</keyword>
<dbReference type="Gene3D" id="3.60.40.10">
    <property type="entry name" value="PPM-type phosphatase domain"/>
    <property type="match status" value="1"/>
</dbReference>
<dbReference type="InterPro" id="IPR013515">
    <property type="entry name" value="Phytochrome_cen-reg"/>
</dbReference>
<gene>
    <name evidence="22" type="ORF">SAMN05660359_04035</name>
</gene>
<keyword evidence="14" id="KW-0675">Receptor</keyword>
<evidence type="ECO:0000256" key="7">
    <source>
        <dbReference type="ARBA" id="ARBA00022741"/>
    </source>
</evidence>
<dbReference type="SUPFAM" id="SSF55781">
    <property type="entry name" value="GAF domain-like"/>
    <property type="match status" value="2"/>
</dbReference>
<dbReference type="Proteomes" id="UP000183642">
    <property type="component" value="Unassembled WGS sequence"/>
</dbReference>
<evidence type="ECO:0000256" key="6">
    <source>
        <dbReference type="ARBA" id="ARBA00022723"/>
    </source>
</evidence>
<feature type="region of interest" description="Disordered" evidence="20">
    <location>
        <begin position="1"/>
        <end position="46"/>
    </location>
</feature>
<evidence type="ECO:0000256" key="5">
    <source>
        <dbReference type="ARBA" id="ARBA00022679"/>
    </source>
</evidence>
<proteinExistence type="predicted"/>
<dbReference type="Pfam" id="PF07228">
    <property type="entry name" value="SpoIIE"/>
    <property type="match status" value="1"/>
</dbReference>
<dbReference type="Pfam" id="PF01590">
    <property type="entry name" value="GAF"/>
    <property type="match status" value="1"/>
</dbReference>
<protein>
    <recommendedName>
        <fullName evidence="1">protein-serine/threonine phosphatase</fullName>
        <ecNumber evidence="1">3.1.3.16</ecNumber>
    </recommendedName>
    <alternativeName>
        <fullName evidence="19">Protein-serine/threonine phosphatase</fullName>
    </alternativeName>
    <alternativeName>
        <fullName evidence="18">Serine/threonine-protein kinase</fullName>
    </alternativeName>
</protein>
<keyword evidence="2" id="KW-0600">Photoreceptor protein</keyword>
<feature type="compositionally biased region" description="Low complexity" evidence="20">
    <location>
        <begin position="1"/>
        <end position="38"/>
    </location>
</feature>
<evidence type="ECO:0000256" key="3">
    <source>
        <dbReference type="ARBA" id="ARBA00022553"/>
    </source>
</evidence>
<dbReference type="PRINTS" id="PR01033">
    <property type="entry name" value="PHYTOCHROME"/>
</dbReference>
<keyword evidence="11" id="KW-0460">Magnesium</keyword>
<keyword evidence="6" id="KW-0479">Metal-binding</keyword>
<keyword evidence="5" id="KW-0808">Transferase</keyword>
<keyword evidence="9" id="KW-0378">Hydrolase</keyword>
<organism evidence="22 23">
    <name type="scientific">Geodermatophilus obscurus</name>
    <dbReference type="NCBI Taxonomy" id="1861"/>
    <lineage>
        <taxon>Bacteria</taxon>
        <taxon>Bacillati</taxon>
        <taxon>Actinomycetota</taxon>
        <taxon>Actinomycetes</taxon>
        <taxon>Geodermatophilales</taxon>
        <taxon>Geodermatophilaceae</taxon>
        <taxon>Geodermatophilus</taxon>
    </lineage>
</organism>
<keyword evidence="12" id="KW-0904">Protein phosphatase</keyword>
<dbReference type="Pfam" id="PF08446">
    <property type="entry name" value="PAS_2"/>
    <property type="match status" value="1"/>
</dbReference>
<dbReference type="PANTHER" id="PTHR43156">
    <property type="entry name" value="STAGE II SPORULATION PROTEIN E-RELATED"/>
    <property type="match status" value="1"/>
</dbReference>
<dbReference type="Pfam" id="PF00360">
    <property type="entry name" value="PHY"/>
    <property type="match status" value="1"/>
</dbReference>
<dbReference type="SMART" id="SM00331">
    <property type="entry name" value="PP2C_SIG"/>
    <property type="match status" value="1"/>
</dbReference>
<evidence type="ECO:0000256" key="1">
    <source>
        <dbReference type="ARBA" id="ARBA00013081"/>
    </source>
</evidence>
<dbReference type="AlphaFoldDB" id="A0A1I5HUP8"/>
<dbReference type="InterPro" id="IPR029016">
    <property type="entry name" value="GAF-like_dom_sf"/>
</dbReference>
<evidence type="ECO:0000256" key="12">
    <source>
        <dbReference type="ARBA" id="ARBA00022912"/>
    </source>
</evidence>
<evidence type="ECO:0000256" key="16">
    <source>
        <dbReference type="ARBA" id="ARBA00047761"/>
    </source>
</evidence>
<keyword evidence="7" id="KW-0547">Nucleotide-binding</keyword>
<keyword evidence="13" id="KW-0157">Chromophore</keyword>
<dbReference type="InterPro" id="IPR043150">
    <property type="entry name" value="Phytochrome_PHY_sf"/>
</dbReference>
<dbReference type="InterPro" id="IPR052016">
    <property type="entry name" value="Bact_Sigma-Reg"/>
</dbReference>
<keyword evidence="3" id="KW-0597">Phosphoprotein</keyword>
<keyword evidence="23" id="KW-1185">Reference proteome</keyword>
<dbReference type="GO" id="GO:0005524">
    <property type="term" value="F:ATP binding"/>
    <property type="evidence" value="ECO:0007669"/>
    <property type="project" value="UniProtKB-KW"/>
</dbReference>
<dbReference type="PANTHER" id="PTHR43156:SF2">
    <property type="entry name" value="STAGE II SPORULATION PROTEIN E"/>
    <property type="match status" value="1"/>
</dbReference>
<comment type="function">
    <text evidence="17">Primarily acts as an independent SigF regulator that is sensitive to the osmosensory signal, mediating the cross talk of PknD with the SigF regulon. Possesses both phosphatase and kinase activities. The kinase domain functions as a classic anti-sigma factor-like kinase to phosphorylate the anti-anti-sigma factor domain at the canonical regulatory site, and the phosphatase domain antagonizes this activity.</text>
</comment>
<evidence type="ECO:0000256" key="10">
    <source>
        <dbReference type="ARBA" id="ARBA00022840"/>
    </source>
</evidence>
<dbReference type="InterPro" id="IPR013654">
    <property type="entry name" value="PAS_2"/>
</dbReference>
<dbReference type="GO" id="GO:0046872">
    <property type="term" value="F:metal ion binding"/>
    <property type="evidence" value="ECO:0007669"/>
    <property type="project" value="UniProtKB-KW"/>
</dbReference>